<dbReference type="OrthoDB" id="7555145at2759"/>
<dbReference type="STRING" id="166423.A0A0M9A4K0"/>
<keyword evidence="4" id="KW-1185">Reference proteome</keyword>
<evidence type="ECO:0000256" key="2">
    <source>
        <dbReference type="SAM" id="MobiDB-lite"/>
    </source>
</evidence>
<feature type="compositionally biased region" description="Polar residues" evidence="2">
    <location>
        <begin position="1210"/>
        <end position="1219"/>
    </location>
</feature>
<dbReference type="EMBL" id="KQ435750">
    <property type="protein sequence ID" value="KOX76336.1"/>
    <property type="molecule type" value="Genomic_DNA"/>
</dbReference>
<feature type="coiled-coil region" evidence="1">
    <location>
        <begin position="468"/>
        <end position="495"/>
    </location>
</feature>
<dbReference type="Proteomes" id="UP000053105">
    <property type="component" value="Unassembled WGS sequence"/>
</dbReference>
<feature type="region of interest" description="Disordered" evidence="2">
    <location>
        <begin position="1184"/>
        <end position="1219"/>
    </location>
</feature>
<evidence type="ECO:0000313" key="4">
    <source>
        <dbReference type="Proteomes" id="UP000053105"/>
    </source>
</evidence>
<feature type="compositionally biased region" description="Basic and acidic residues" evidence="2">
    <location>
        <begin position="976"/>
        <end position="985"/>
    </location>
</feature>
<sequence>MGYNRLTLDPGNGDLRPCPVVRPLSPSFPFGSVPEHHFMWVGRFFVFSYMLVYTRSQGMSEDFKIQPWNRPCAANNGAPGFTKLGPCLDRIKPLLGLSLENRVRSILEEFVCKSNSHYAKRFPRLKKFLNTVTTWTDCLDVSAKNTDIGQEMIKHAIEYLVKDGLVTQFADPVVLNRGPNKVDPDSLAAEQNRALKSMNVWRFINEKDYWLCQDCAACVDPETTLQIHRCKKVTSNSDLDVEVGSISQESSTFYSTCRTNSICSPISNRRIENPESQANNNCRNFQLIPKSSQDATNPQKNKFDNANKDSSGRKNSKTLDLKVKFNCGTKFAQTQTSERNLNFIFEASQSRLSQTPNDSSNVPDRSKPAPRREYSKGSDTGIRPGRVDLNLSCKTGGTASKSKTRWFLGRVPTCSNVHKRDSRRELVESCEKSNDRGSTKLLADPGAKRGEKFEEPRVASVCSDRDSMEARQIRRNEIENEREERKREVNFARKGEKQVDFVLTMNLQDDKDSVVPIRTDIERSEKCDITVDDDEICEGEIDRSRLSDDRGKAETTMGQCKAEETVDVSEKSEACNDGFTLEDSESKLIELYDFKCDCSSGSLKGDGFGERNSTTEDNLEECSRRALCTDDGVIEHDPSRTKNVGEKNSRDRSCHAFCTSDRMTEPSSNLDNKDSKVNHCHVICMSDRMVEHNLSRVKNVDNKNSKVYQPCRVPYTSDRVAQRNSSQMRNLDNGDSKIEHCPCYSVGIALKGQESILQEKKYGYVSASVSDSRTGEELLEEEERVFKLKQGISQMRDVSKQEIHVFDIKERKKDILQVEEKYSADSICILNSNSGDSHDTKCSCCGENIDGRNDIESNRPFICPSEKLPDSIMAENASTSQAAKDTSSPRRAELIVQSNVSSTHDQFSNRFARSEKNSIGLSQGCSANCERNDPPRNSSTRSNVQSSPITESLFVFCEGSNAKQFSSTDEESSSNEDCRANRRESQGKFKSPCRRSAVPAACRRKSIYSVTCDPSCTTRDLRNVGKDRSRKRKERDGAPIVSRCKNRSWRGSMVPGSLCGSFPAVDRIKYLIRKKLRKLLLEERDKGTSTSKTFLRNDRYLVSISSGKLNDSRVTRESCPAGSSIRCPFTTRNRYEARGSPERTFNEGSCLGNNKSIFGDTVRGRCQRMIRGNDTLKKIMIGDVPRPLGRKRDSKSTDTQDLMGERNRTKNPSAHSQLKNYSGRDRCERAFSRSSCEYKNGRGSNAEGATCHDKLRSFEKRLFKLEKRCEEENNFAVLLSDYEKRVNELDADFRLKLLQYVTLCRSVKNSLMKRLQPDDVYGVTSSSA</sequence>
<feature type="region of interest" description="Disordered" evidence="2">
    <location>
        <begin position="290"/>
        <end position="315"/>
    </location>
</feature>
<gene>
    <name evidence="3" type="ORF">WN51_11667</name>
</gene>
<accession>A0A0M9A4K0</accession>
<keyword evidence="1" id="KW-0175">Coiled coil</keyword>
<feature type="compositionally biased region" description="Polar residues" evidence="2">
    <location>
        <begin position="349"/>
        <end position="363"/>
    </location>
</feature>
<feature type="region of interest" description="Disordered" evidence="2">
    <location>
        <begin position="349"/>
        <end position="387"/>
    </location>
</feature>
<feature type="compositionally biased region" description="Polar residues" evidence="2">
    <location>
        <begin position="290"/>
        <end position="300"/>
    </location>
</feature>
<organism evidence="3 4">
    <name type="scientific">Melipona quadrifasciata</name>
    <dbReference type="NCBI Taxonomy" id="166423"/>
    <lineage>
        <taxon>Eukaryota</taxon>
        <taxon>Metazoa</taxon>
        <taxon>Ecdysozoa</taxon>
        <taxon>Arthropoda</taxon>
        <taxon>Hexapoda</taxon>
        <taxon>Insecta</taxon>
        <taxon>Pterygota</taxon>
        <taxon>Neoptera</taxon>
        <taxon>Endopterygota</taxon>
        <taxon>Hymenoptera</taxon>
        <taxon>Apocrita</taxon>
        <taxon>Aculeata</taxon>
        <taxon>Apoidea</taxon>
        <taxon>Anthophila</taxon>
        <taxon>Apidae</taxon>
        <taxon>Melipona</taxon>
    </lineage>
</organism>
<feature type="compositionally biased region" description="Basic and acidic residues" evidence="2">
    <location>
        <begin position="364"/>
        <end position="376"/>
    </location>
</feature>
<feature type="compositionally biased region" description="Polar residues" evidence="2">
    <location>
        <begin position="935"/>
        <end position="946"/>
    </location>
</feature>
<feature type="region of interest" description="Disordered" evidence="2">
    <location>
        <begin position="965"/>
        <end position="985"/>
    </location>
</feature>
<name>A0A0M9A4K0_9HYME</name>
<reference evidence="3 4" key="1">
    <citation type="submission" date="2015-07" db="EMBL/GenBank/DDBJ databases">
        <title>The genome of Melipona quadrifasciata.</title>
        <authorList>
            <person name="Pan H."/>
            <person name="Kapheim K."/>
        </authorList>
    </citation>
    <scope>NUCLEOTIDE SEQUENCE [LARGE SCALE GENOMIC DNA]</scope>
    <source>
        <strain evidence="3">0111107301</strain>
        <tissue evidence="3">Whole body</tissue>
    </source>
</reference>
<feature type="compositionally biased region" description="Basic and acidic residues" evidence="2">
    <location>
        <begin position="1190"/>
        <end position="1208"/>
    </location>
</feature>
<evidence type="ECO:0000313" key="3">
    <source>
        <dbReference type="EMBL" id="KOX76336.1"/>
    </source>
</evidence>
<feature type="compositionally biased region" description="Basic and acidic residues" evidence="2">
    <location>
        <begin position="301"/>
        <end position="315"/>
    </location>
</feature>
<feature type="region of interest" description="Disordered" evidence="2">
    <location>
        <begin position="430"/>
        <end position="454"/>
    </location>
</feature>
<proteinExistence type="predicted"/>
<protein>
    <submittedName>
        <fullName evidence="3">Uncharacterized protein</fullName>
    </submittedName>
</protein>
<evidence type="ECO:0000256" key="1">
    <source>
        <dbReference type="SAM" id="Coils"/>
    </source>
</evidence>
<feature type="region of interest" description="Disordered" evidence="2">
    <location>
        <begin position="923"/>
        <end position="946"/>
    </location>
</feature>